<dbReference type="EMBL" id="SEOQ01000444">
    <property type="protein sequence ID" value="TFY62830.1"/>
    <property type="molecule type" value="Genomic_DNA"/>
</dbReference>
<gene>
    <name evidence="2" type="ORF">EVG20_g6556</name>
</gene>
<dbReference type="Proteomes" id="UP000298327">
    <property type="component" value="Unassembled WGS sequence"/>
</dbReference>
<evidence type="ECO:0000313" key="3">
    <source>
        <dbReference type="Proteomes" id="UP000298327"/>
    </source>
</evidence>
<sequence>MLFTLRRQPFAPDEEDTSSSEDEDSDVSSDVSSGSSADEDDSDASADESFQNRIWFSGSGEDSYGAFQLGGTADLKTGTGIAMKQYLDGHESSDWLGISTPFGMEIPYPLPRAVGLHFNSFPALCAAEAAHRGTRFARFQKTSAILGFCDSLIVFTPQRVRCEYSPDPQLSIESSSRMRVWSQPEVGALTGILGYPNPLAAVQMHILLDACPSPRGVLPFPSNPEGRPARSCDIRPLFFPSFSSCFPRGQRRPSLVLPPDLSISDGLVVSTPIKTLSVPNIECCAAGIGIENVQYIGSYNWTNDKEPTMIVPGSPREWTNCQLPFTLHPDNGLRFVDENRHRMPDSPLHPLFMAADAVDAAVDWRHVDIVTDCNVLLKLAHWVDKGAEARDFRIDVELAGERTLLMNRWEPNTRDHAGNGYSFGFGYEEATTKHLRGCEGSTGHYRIIKYDFYHLSMVVRHQVDACLPPVVPAGAEGGGHGGPGPRASTTPGPGSTVDNLSTALASAPTPPAHILTTTTNTLKIIHTGREVPQSSIIELTSRSQRYIHKIDCTNLFSQLYLSQTPLLYTGVHQRGEFRELRKRVVAEDPQMEEQCEAAKGMLRQLGQVLREIQKLTVTHPEKRLSLVCEAGMLTVYERAATKSCLPETLMERFSTV</sequence>
<reference evidence="2 3" key="1">
    <citation type="submission" date="2019-02" db="EMBL/GenBank/DDBJ databases">
        <title>Genome sequencing of the rare red list fungi Dentipellis fragilis.</title>
        <authorList>
            <person name="Buettner E."/>
            <person name="Kellner H."/>
        </authorList>
    </citation>
    <scope>NUCLEOTIDE SEQUENCE [LARGE SCALE GENOMIC DNA]</scope>
    <source>
        <strain evidence="2 3">DSM 105465</strain>
    </source>
</reference>
<feature type="compositionally biased region" description="Polar residues" evidence="1">
    <location>
        <begin position="487"/>
        <end position="497"/>
    </location>
</feature>
<accession>A0A4Y9YLK5</accession>
<feature type="region of interest" description="Disordered" evidence="1">
    <location>
        <begin position="1"/>
        <end position="46"/>
    </location>
</feature>
<organism evidence="2 3">
    <name type="scientific">Dentipellis fragilis</name>
    <dbReference type="NCBI Taxonomy" id="205917"/>
    <lineage>
        <taxon>Eukaryota</taxon>
        <taxon>Fungi</taxon>
        <taxon>Dikarya</taxon>
        <taxon>Basidiomycota</taxon>
        <taxon>Agaricomycotina</taxon>
        <taxon>Agaricomycetes</taxon>
        <taxon>Russulales</taxon>
        <taxon>Hericiaceae</taxon>
        <taxon>Dentipellis</taxon>
    </lineage>
</organism>
<feature type="region of interest" description="Disordered" evidence="1">
    <location>
        <begin position="474"/>
        <end position="497"/>
    </location>
</feature>
<keyword evidence="3" id="KW-1185">Reference proteome</keyword>
<protein>
    <submittedName>
        <fullName evidence="2">Uncharacterized protein</fullName>
    </submittedName>
</protein>
<dbReference type="PANTHER" id="PTHR35179">
    <property type="entry name" value="PROTEIN CBG02620"/>
    <property type="match status" value="1"/>
</dbReference>
<feature type="compositionally biased region" description="Gly residues" evidence="1">
    <location>
        <begin position="475"/>
        <end position="484"/>
    </location>
</feature>
<evidence type="ECO:0000256" key="1">
    <source>
        <dbReference type="SAM" id="MobiDB-lite"/>
    </source>
</evidence>
<dbReference type="PANTHER" id="PTHR35179:SF2">
    <property type="entry name" value="START DOMAIN-CONTAINING PROTEIN"/>
    <property type="match status" value="1"/>
</dbReference>
<dbReference type="AlphaFoldDB" id="A0A4Y9YLK5"/>
<evidence type="ECO:0000313" key="2">
    <source>
        <dbReference type="EMBL" id="TFY62830.1"/>
    </source>
</evidence>
<feature type="compositionally biased region" description="Acidic residues" evidence="1">
    <location>
        <begin position="12"/>
        <end position="27"/>
    </location>
</feature>
<dbReference type="OrthoDB" id="420564at2759"/>
<comment type="caution">
    <text evidence="2">The sequence shown here is derived from an EMBL/GenBank/DDBJ whole genome shotgun (WGS) entry which is preliminary data.</text>
</comment>
<proteinExistence type="predicted"/>
<feature type="compositionally biased region" description="Acidic residues" evidence="1">
    <location>
        <begin position="37"/>
        <end position="46"/>
    </location>
</feature>
<dbReference type="STRING" id="205917.A0A4Y9YLK5"/>
<name>A0A4Y9YLK5_9AGAM</name>